<proteinExistence type="predicted"/>
<evidence type="ECO:0000313" key="1">
    <source>
        <dbReference type="EMBL" id="KAJ1187145.1"/>
    </source>
</evidence>
<protein>
    <submittedName>
        <fullName evidence="1">Uncharacterized protein</fullName>
    </submittedName>
</protein>
<comment type="caution">
    <text evidence="1">The sequence shown here is derived from an EMBL/GenBank/DDBJ whole genome shotgun (WGS) entry which is preliminary data.</text>
</comment>
<name>A0AAV7UDX0_PLEWA</name>
<dbReference type="Proteomes" id="UP001066276">
    <property type="component" value="Chromosome 3_1"/>
</dbReference>
<reference evidence="1" key="1">
    <citation type="journal article" date="2022" name="bioRxiv">
        <title>Sequencing and chromosome-scale assembly of the giantPleurodeles waltlgenome.</title>
        <authorList>
            <person name="Brown T."/>
            <person name="Elewa A."/>
            <person name="Iarovenko S."/>
            <person name="Subramanian E."/>
            <person name="Araus A.J."/>
            <person name="Petzold A."/>
            <person name="Susuki M."/>
            <person name="Suzuki K.-i.T."/>
            <person name="Hayashi T."/>
            <person name="Toyoda A."/>
            <person name="Oliveira C."/>
            <person name="Osipova E."/>
            <person name="Leigh N.D."/>
            <person name="Simon A."/>
            <person name="Yun M.H."/>
        </authorList>
    </citation>
    <scope>NUCLEOTIDE SEQUENCE</scope>
    <source>
        <strain evidence="1">20211129_DDA</strain>
        <tissue evidence="1">Liver</tissue>
    </source>
</reference>
<evidence type="ECO:0000313" key="2">
    <source>
        <dbReference type="Proteomes" id="UP001066276"/>
    </source>
</evidence>
<keyword evidence="2" id="KW-1185">Reference proteome</keyword>
<organism evidence="1 2">
    <name type="scientific">Pleurodeles waltl</name>
    <name type="common">Iberian ribbed newt</name>
    <dbReference type="NCBI Taxonomy" id="8319"/>
    <lineage>
        <taxon>Eukaryota</taxon>
        <taxon>Metazoa</taxon>
        <taxon>Chordata</taxon>
        <taxon>Craniata</taxon>
        <taxon>Vertebrata</taxon>
        <taxon>Euteleostomi</taxon>
        <taxon>Amphibia</taxon>
        <taxon>Batrachia</taxon>
        <taxon>Caudata</taxon>
        <taxon>Salamandroidea</taxon>
        <taxon>Salamandridae</taxon>
        <taxon>Pleurodelinae</taxon>
        <taxon>Pleurodeles</taxon>
    </lineage>
</organism>
<dbReference type="EMBL" id="JANPWB010000005">
    <property type="protein sequence ID" value="KAJ1187145.1"/>
    <property type="molecule type" value="Genomic_DNA"/>
</dbReference>
<sequence>MPRRPRKHDVRGLLLVRSAMFRADRPARSPLAPCGIILTQVVTERRLLRARASARVWMLPAAVRTFPRSRNGRRLVHRCPISGSEESHAALLGTSEKRRCPGGLDILGREPIHPSCATGKPWCLGFGEGGAVCDLAEQ</sequence>
<accession>A0AAV7UDX0</accession>
<gene>
    <name evidence="1" type="ORF">NDU88_003924</name>
</gene>
<dbReference type="AlphaFoldDB" id="A0AAV7UDX0"/>